<feature type="region of interest" description="Disordered" evidence="1">
    <location>
        <begin position="244"/>
        <end position="309"/>
    </location>
</feature>
<gene>
    <name evidence="2" type="ORF">SELMODRAFT_419231</name>
</gene>
<reference evidence="2 3" key="1">
    <citation type="journal article" date="2011" name="Science">
        <title>The Selaginella genome identifies genetic changes associated with the evolution of vascular plants.</title>
        <authorList>
            <person name="Banks J.A."/>
            <person name="Nishiyama T."/>
            <person name="Hasebe M."/>
            <person name="Bowman J.L."/>
            <person name="Gribskov M."/>
            <person name="dePamphilis C."/>
            <person name="Albert V.A."/>
            <person name="Aono N."/>
            <person name="Aoyama T."/>
            <person name="Ambrose B.A."/>
            <person name="Ashton N.W."/>
            <person name="Axtell M.J."/>
            <person name="Barker E."/>
            <person name="Barker M.S."/>
            <person name="Bennetzen J.L."/>
            <person name="Bonawitz N.D."/>
            <person name="Chapple C."/>
            <person name="Cheng C."/>
            <person name="Correa L.G."/>
            <person name="Dacre M."/>
            <person name="DeBarry J."/>
            <person name="Dreyer I."/>
            <person name="Elias M."/>
            <person name="Engstrom E.M."/>
            <person name="Estelle M."/>
            <person name="Feng L."/>
            <person name="Finet C."/>
            <person name="Floyd S.K."/>
            <person name="Frommer W.B."/>
            <person name="Fujita T."/>
            <person name="Gramzow L."/>
            <person name="Gutensohn M."/>
            <person name="Harholt J."/>
            <person name="Hattori M."/>
            <person name="Heyl A."/>
            <person name="Hirai T."/>
            <person name="Hiwatashi Y."/>
            <person name="Ishikawa M."/>
            <person name="Iwata M."/>
            <person name="Karol K.G."/>
            <person name="Koehler B."/>
            <person name="Kolukisaoglu U."/>
            <person name="Kubo M."/>
            <person name="Kurata T."/>
            <person name="Lalonde S."/>
            <person name="Li K."/>
            <person name="Li Y."/>
            <person name="Litt A."/>
            <person name="Lyons E."/>
            <person name="Manning G."/>
            <person name="Maruyama T."/>
            <person name="Michael T.P."/>
            <person name="Mikami K."/>
            <person name="Miyazaki S."/>
            <person name="Morinaga S."/>
            <person name="Murata T."/>
            <person name="Mueller-Roeber B."/>
            <person name="Nelson D.R."/>
            <person name="Obara M."/>
            <person name="Oguri Y."/>
            <person name="Olmstead R.G."/>
            <person name="Onodera N."/>
            <person name="Petersen B.L."/>
            <person name="Pils B."/>
            <person name="Prigge M."/>
            <person name="Rensing S.A."/>
            <person name="Riano-Pachon D.M."/>
            <person name="Roberts A.W."/>
            <person name="Sato Y."/>
            <person name="Scheller H.V."/>
            <person name="Schulz B."/>
            <person name="Schulz C."/>
            <person name="Shakirov E.V."/>
            <person name="Shibagaki N."/>
            <person name="Shinohara N."/>
            <person name="Shippen D.E."/>
            <person name="Soerensen I."/>
            <person name="Sotooka R."/>
            <person name="Sugimoto N."/>
            <person name="Sugita M."/>
            <person name="Sumikawa N."/>
            <person name="Tanurdzic M."/>
            <person name="Theissen G."/>
            <person name="Ulvskov P."/>
            <person name="Wakazuki S."/>
            <person name="Weng J.K."/>
            <person name="Willats W.W."/>
            <person name="Wipf D."/>
            <person name="Wolf P.G."/>
            <person name="Yang L."/>
            <person name="Zimmer A.D."/>
            <person name="Zhu Q."/>
            <person name="Mitros T."/>
            <person name="Hellsten U."/>
            <person name="Loque D."/>
            <person name="Otillar R."/>
            <person name="Salamov A."/>
            <person name="Schmutz J."/>
            <person name="Shapiro H."/>
            <person name="Lindquist E."/>
            <person name="Lucas S."/>
            <person name="Rokhsar D."/>
            <person name="Grigoriev I.V."/>
        </authorList>
    </citation>
    <scope>NUCLEOTIDE SEQUENCE [LARGE SCALE GENOMIC DNA]</scope>
</reference>
<proteinExistence type="predicted"/>
<sequence length="734" mass="77033">MGCGASKESTETAVGNVAQSVRAANCNKSTSCALAAAKRNEEVAARSPSPAPRPQIGPSFRDSSSSPRPTSDSIATQLGSDVQSAATLDSGDFPAAAEFAEPGLDSSATAEVVDTAEVVETAQVLEAEILEPALDTSTAAGLIRAPSPPPEFQLCYSCQSVIEKLEERNVAVNINFTSTSSLLSARRQQLIRTPAPQPNVTDSRASTPKSTAASPAAEPIVAASQELLPPDDLVASAALAAESRASSRASSRAPSPRAPSPPSEVPAAEVPVVSQEKLEESANSTLRRLSSRTPSPAPRPLVCECRGSSPKITTLESRGLSLAPVLHSAAESKASSRAPSPAHADVESRASSPRQLLSSFRRHVSRSPSPAQIISQASRHSSPAVAVEIAKRHSSRSASPAPLPEVFKSQTVPADIAADSSSKNTSRASLASLKDSKSSPAVSERNGKVSPYAPSPAAGSRASSKSPALSTRASFGVGDEEGDLLSASAAAALKAIVQRVTSELAEKAVTHHDLVRDEEKKTSDTIPDQAKNEPEPGKEEKTDEILSTQSENLEELRTSTHLETILSCVEANKQSSATAAPAKLAGKGHSPRPGLYEYYLGLRSGEYNMSPPSSSASSQNDALAGIKDALDEIDITKDLMEENAAATAKLSSPTLDVESIYNEIRKLTFSEYEKLEQNDDSSSIEHETEMVSTTTKTQVLAEKEHVASPLSSKGSIEEGERLNHKLHELLTRMP</sequence>
<dbReference type="InParanoid" id="D8S897"/>
<feature type="region of interest" description="Disordered" evidence="1">
    <location>
        <begin position="37"/>
        <end position="75"/>
    </location>
</feature>
<feature type="compositionally biased region" description="Low complexity" evidence="1">
    <location>
        <begin position="58"/>
        <end position="73"/>
    </location>
</feature>
<dbReference type="HOGENOM" id="CLU_417630_0_0_1"/>
<name>D8S897_SELML</name>
<feature type="compositionally biased region" description="Basic and acidic residues" evidence="1">
    <location>
        <begin position="678"/>
        <end position="689"/>
    </location>
</feature>
<dbReference type="EMBL" id="GL377606">
    <property type="protein sequence ID" value="EFJ19489.1"/>
    <property type="molecule type" value="Genomic_DNA"/>
</dbReference>
<feature type="compositionally biased region" description="Low complexity" evidence="1">
    <location>
        <begin position="203"/>
        <end position="217"/>
    </location>
</feature>
<dbReference type="AlphaFoldDB" id="D8S897"/>
<feature type="region of interest" description="Disordered" evidence="1">
    <location>
        <begin position="678"/>
        <end position="698"/>
    </location>
</feature>
<dbReference type="Proteomes" id="UP000001514">
    <property type="component" value="Unassembled WGS sequence"/>
</dbReference>
<feature type="compositionally biased region" description="Low complexity" evidence="1">
    <location>
        <begin position="450"/>
        <end position="468"/>
    </location>
</feature>
<dbReference type="KEGG" id="smo:SELMODRAFT_419231"/>
<accession>D8S897</accession>
<evidence type="ECO:0000313" key="2">
    <source>
        <dbReference type="EMBL" id="EFJ19489.1"/>
    </source>
</evidence>
<feature type="compositionally biased region" description="Basic and acidic residues" evidence="1">
    <location>
        <begin position="505"/>
        <end position="523"/>
    </location>
</feature>
<feature type="compositionally biased region" description="Low complexity" evidence="1">
    <location>
        <begin position="265"/>
        <end position="274"/>
    </location>
</feature>
<keyword evidence="3" id="KW-1185">Reference proteome</keyword>
<protein>
    <submittedName>
        <fullName evidence="2">Uncharacterized protein</fullName>
    </submittedName>
</protein>
<dbReference type="Gramene" id="EFJ19489">
    <property type="protein sequence ID" value="EFJ19489"/>
    <property type="gene ID" value="SELMODRAFT_419231"/>
</dbReference>
<organism evidence="3">
    <name type="scientific">Selaginella moellendorffii</name>
    <name type="common">Spikemoss</name>
    <dbReference type="NCBI Taxonomy" id="88036"/>
    <lineage>
        <taxon>Eukaryota</taxon>
        <taxon>Viridiplantae</taxon>
        <taxon>Streptophyta</taxon>
        <taxon>Embryophyta</taxon>
        <taxon>Tracheophyta</taxon>
        <taxon>Lycopodiopsida</taxon>
        <taxon>Selaginellales</taxon>
        <taxon>Selaginellaceae</taxon>
        <taxon>Selaginella</taxon>
    </lineage>
</organism>
<evidence type="ECO:0000313" key="3">
    <source>
        <dbReference type="Proteomes" id="UP000001514"/>
    </source>
</evidence>
<feature type="compositionally biased region" description="Polar residues" evidence="1">
    <location>
        <begin position="349"/>
        <end position="358"/>
    </location>
</feature>
<feature type="compositionally biased region" description="Basic and acidic residues" evidence="1">
    <location>
        <begin position="530"/>
        <end position="544"/>
    </location>
</feature>
<feature type="compositionally biased region" description="Low complexity" evidence="1">
    <location>
        <begin position="284"/>
        <end position="294"/>
    </location>
</feature>
<feature type="region of interest" description="Disordered" evidence="1">
    <location>
        <begin position="327"/>
        <end position="479"/>
    </location>
</feature>
<feature type="compositionally biased region" description="Low complexity" evidence="1">
    <location>
        <begin position="244"/>
        <end position="255"/>
    </location>
</feature>
<feature type="region of interest" description="Disordered" evidence="1">
    <location>
        <begin position="192"/>
        <end position="217"/>
    </location>
</feature>
<evidence type="ECO:0000256" key="1">
    <source>
        <dbReference type="SAM" id="MobiDB-lite"/>
    </source>
</evidence>
<feature type="region of interest" description="Disordered" evidence="1">
    <location>
        <begin position="505"/>
        <end position="549"/>
    </location>
</feature>
<feature type="compositionally biased region" description="Polar residues" evidence="1">
    <location>
        <begin position="366"/>
        <end position="381"/>
    </location>
</feature>
<feature type="region of interest" description="Disordered" evidence="1">
    <location>
        <begin position="1"/>
        <end position="20"/>
    </location>
</feature>